<dbReference type="InterPro" id="IPR006327">
    <property type="entry name" value="PTS_IIC_fruc"/>
</dbReference>
<evidence type="ECO:0000256" key="8">
    <source>
        <dbReference type="ARBA" id="ARBA00022679"/>
    </source>
</evidence>
<evidence type="ECO:0000256" key="13">
    <source>
        <dbReference type="ARBA" id="ARBA00023136"/>
    </source>
</evidence>
<feature type="domain" description="PTS EIIB type-2" evidence="15">
    <location>
        <begin position="125"/>
        <end position="220"/>
    </location>
</feature>
<dbReference type="InterPro" id="IPR003352">
    <property type="entry name" value="PTS_EIIC"/>
</dbReference>
<dbReference type="EC" id="2.7.1.202" evidence="3"/>
<dbReference type="Pfam" id="PF02378">
    <property type="entry name" value="PTS_EIIC"/>
    <property type="match status" value="1"/>
</dbReference>
<evidence type="ECO:0000256" key="5">
    <source>
        <dbReference type="ARBA" id="ARBA00022475"/>
    </source>
</evidence>
<feature type="transmembrane region" description="Helical" evidence="14">
    <location>
        <begin position="364"/>
        <end position="388"/>
    </location>
</feature>
<evidence type="ECO:0000256" key="6">
    <source>
        <dbReference type="ARBA" id="ARBA00022553"/>
    </source>
</evidence>
<evidence type="ECO:0000256" key="12">
    <source>
        <dbReference type="ARBA" id="ARBA00022989"/>
    </source>
</evidence>
<protein>
    <recommendedName>
        <fullName evidence="3">protein-N(pi)-phosphohistidine--D-fructose phosphotransferase</fullName>
        <ecNumber evidence="3">2.7.1.202</ecNumber>
    </recommendedName>
</protein>
<evidence type="ECO:0000259" key="16">
    <source>
        <dbReference type="PROSITE" id="PS51104"/>
    </source>
</evidence>
<keyword evidence="6" id="KW-0597">Phosphoprotein</keyword>
<feature type="transmembrane region" description="Helical" evidence="14">
    <location>
        <begin position="287"/>
        <end position="313"/>
    </location>
</feature>
<dbReference type="EMBL" id="JBHUHX010000052">
    <property type="protein sequence ID" value="MFD2113679.1"/>
    <property type="molecule type" value="Genomic_DNA"/>
</dbReference>
<sequence>MAKLIAVTSCPTGIAHSLMAAEAIKRTADLMGHEIQVEVHGAEGTTNRLDPETIAAADAVLLAADIHVETEPFEGKPMLTVSTGRAIRETQTVLEELLALVPGLAPAKPARAAPSPAAEAGGRRIVAITACPTGIAHTFMAADALKKAAANVGDTISVETQGSVGAKNQLTDEDIAAADLVIIAADTHVDPSRFAGKPLYSTSVGAAVKGASDVIAKAKSEATVAAGQATAGGGEKPSKSKIEGPYKHLLTGVSYMLPIVVAGGLCIALSFVFGIEAFKEEGTLAAALMEIGGGAAFKLMIPILSGYIAYSIADRPGLTPGLIGGMLAVNLEAGFLGGIISGFLAGYIALVIRDRINLPKNFEGLKPVLVIPLLSTLTVGLLMIYVVGGPVKLIMDTMTAFLQGMGSTNAVILGLILGGMMAVDMGGPVNKAAYTFAVGLLTSDTYMPMAAVMAAGMTPPLGIAIATLVGGSRFTQAEREAGKAAGVLGLSFITEGAIPFAAKDPLRVIPAAILGSAATGAISMYFGVELHAPHGGVFVLAIPNAVSHLGWYAVAILTGTLITTVALLVLKPSLEEPKTSGGLAGAASR</sequence>
<keyword evidence="4" id="KW-0813">Transport</keyword>
<dbReference type="GO" id="GO:0016740">
    <property type="term" value="F:transferase activity"/>
    <property type="evidence" value="ECO:0007669"/>
    <property type="project" value="UniProtKB-KW"/>
</dbReference>
<keyword evidence="8 17" id="KW-0808">Transferase</keyword>
<dbReference type="PROSITE" id="PS51104">
    <property type="entry name" value="PTS_EIIC_TYPE_2"/>
    <property type="match status" value="1"/>
</dbReference>
<evidence type="ECO:0000256" key="1">
    <source>
        <dbReference type="ARBA" id="ARBA00001401"/>
    </source>
</evidence>
<dbReference type="RefSeq" id="WP_386028508.1">
    <property type="nucleotide sequence ID" value="NZ_JBHUHX010000052.1"/>
</dbReference>
<dbReference type="Proteomes" id="UP001597337">
    <property type="component" value="Unassembled WGS sequence"/>
</dbReference>
<dbReference type="InterPro" id="IPR003353">
    <property type="entry name" value="PTS_IIB_fruc"/>
</dbReference>
<evidence type="ECO:0000256" key="11">
    <source>
        <dbReference type="ARBA" id="ARBA00022777"/>
    </source>
</evidence>
<dbReference type="Pfam" id="PF02302">
    <property type="entry name" value="PTS_IIB"/>
    <property type="match status" value="2"/>
</dbReference>
<dbReference type="PANTHER" id="PTHR30505">
    <property type="entry name" value="FRUCTOSE-LIKE PERMEASE"/>
    <property type="match status" value="1"/>
</dbReference>
<reference evidence="18" key="1">
    <citation type="journal article" date="2019" name="Int. J. Syst. Evol. Microbiol.">
        <title>The Global Catalogue of Microorganisms (GCM) 10K type strain sequencing project: providing services to taxonomists for standard genome sequencing and annotation.</title>
        <authorList>
            <consortium name="The Broad Institute Genomics Platform"/>
            <consortium name="The Broad Institute Genome Sequencing Center for Infectious Disease"/>
            <person name="Wu L."/>
            <person name="Ma J."/>
        </authorList>
    </citation>
    <scope>NUCLEOTIDE SEQUENCE [LARGE SCALE GENOMIC DNA]</scope>
    <source>
        <strain evidence="18">KACC 12597</strain>
    </source>
</reference>
<evidence type="ECO:0000313" key="18">
    <source>
        <dbReference type="Proteomes" id="UP001597337"/>
    </source>
</evidence>
<dbReference type="InterPro" id="IPR036095">
    <property type="entry name" value="PTS_EIIB-like_sf"/>
</dbReference>
<dbReference type="CDD" id="cd05569">
    <property type="entry name" value="PTS_IIB_fructose"/>
    <property type="match status" value="2"/>
</dbReference>
<feature type="transmembrane region" description="Helical" evidence="14">
    <location>
        <begin position="400"/>
        <end position="423"/>
    </location>
</feature>
<comment type="subcellular location">
    <subcellularLocation>
        <location evidence="2">Cell inner membrane</location>
        <topology evidence="2">Multi-pass membrane protein</topology>
    </subcellularLocation>
</comment>
<evidence type="ECO:0000256" key="3">
    <source>
        <dbReference type="ARBA" id="ARBA00012799"/>
    </source>
</evidence>
<keyword evidence="7" id="KW-0762">Sugar transport</keyword>
<dbReference type="InterPro" id="IPR013014">
    <property type="entry name" value="PTS_EIIC_2"/>
</dbReference>
<dbReference type="NCBIfam" id="TIGR00829">
    <property type="entry name" value="FRU"/>
    <property type="match status" value="2"/>
</dbReference>
<dbReference type="SUPFAM" id="SSF52794">
    <property type="entry name" value="PTS system IIB component-like"/>
    <property type="match status" value="2"/>
</dbReference>
<comment type="catalytic activity">
    <reaction evidence="1">
        <text>D-fructose(out) + N(pros)-phospho-L-histidyl-[protein] = D-fructose 1-phosphate(in) + L-histidyl-[protein]</text>
        <dbReference type="Rhea" id="RHEA:49252"/>
        <dbReference type="Rhea" id="RHEA-COMP:9745"/>
        <dbReference type="Rhea" id="RHEA-COMP:9746"/>
        <dbReference type="ChEBI" id="CHEBI:29979"/>
        <dbReference type="ChEBI" id="CHEBI:37721"/>
        <dbReference type="ChEBI" id="CHEBI:58674"/>
        <dbReference type="ChEBI" id="CHEBI:64837"/>
        <dbReference type="EC" id="2.7.1.202"/>
    </reaction>
</comment>
<dbReference type="NCBIfam" id="NF007783">
    <property type="entry name" value="PRK10474.1"/>
    <property type="match status" value="2"/>
</dbReference>
<comment type="caution">
    <text evidence="17">The sequence shown here is derived from an EMBL/GenBank/DDBJ whole genome shotgun (WGS) entry which is preliminary data.</text>
</comment>
<dbReference type="PANTHER" id="PTHR30505:SF0">
    <property type="entry name" value="FRUCTOSE-LIKE PTS SYSTEM EIIBC COMPONENT-RELATED"/>
    <property type="match status" value="1"/>
</dbReference>
<evidence type="ECO:0000256" key="14">
    <source>
        <dbReference type="SAM" id="Phobius"/>
    </source>
</evidence>
<feature type="domain" description="PTS EIIC type-2" evidence="16">
    <location>
        <begin position="245"/>
        <end position="580"/>
    </location>
</feature>
<dbReference type="PROSITE" id="PS51099">
    <property type="entry name" value="PTS_EIIB_TYPE_2"/>
    <property type="match status" value="2"/>
</dbReference>
<keyword evidence="9" id="KW-0598">Phosphotransferase system</keyword>
<dbReference type="InterPro" id="IPR013011">
    <property type="entry name" value="PTS_EIIB_2"/>
</dbReference>
<keyword evidence="5" id="KW-1003">Cell membrane</keyword>
<dbReference type="InterPro" id="IPR050864">
    <property type="entry name" value="Bacterial_PTS_Sugar_Transport"/>
</dbReference>
<dbReference type="Gene3D" id="3.40.50.2300">
    <property type="match status" value="2"/>
</dbReference>
<feature type="transmembrane region" description="Helical" evidence="14">
    <location>
        <begin position="255"/>
        <end position="275"/>
    </location>
</feature>
<evidence type="ECO:0000256" key="2">
    <source>
        <dbReference type="ARBA" id="ARBA00004429"/>
    </source>
</evidence>
<keyword evidence="18" id="KW-1185">Reference proteome</keyword>
<feature type="transmembrane region" description="Helical" evidence="14">
    <location>
        <begin position="333"/>
        <end position="352"/>
    </location>
</feature>
<organism evidence="17 18">
    <name type="scientific">Thiorhodococcus fuscus</name>
    <dbReference type="NCBI Taxonomy" id="527200"/>
    <lineage>
        <taxon>Bacteria</taxon>
        <taxon>Pseudomonadati</taxon>
        <taxon>Pseudomonadota</taxon>
        <taxon>Gammaproteobacteria</taxon>
        <taxon>Chromatiales</taxon>
        <taxon>Chromatiaceae</taxon>
        <taxon>Thiorhodococcus</taxon>
    </lineage>
</organism>
<keyword evidence="10 14" id="KW-0812">Transmembrane</keyword>
<gene>
    <name evidence="17" type="ORF">ACFSJC_17665</name>
</gene>
<evidence type="ECO:0000256" key="10">
    <source>
        <dbReference type="ARBA" id="ARBA00022692"/>
    </source>
</evidence>
<feature type="domain" description="PTS EIIB type-2" evidence="15">
    <location>
        <begin position="4"/>
        <end position="99"/>
    </location>
</feature>
<dbReference type="NCBIfam" id="TIGR01427">
    <property type="entry name" value="PTS_IIC_fructo"/>
    <property type="match status" value="1"/>
</dbReference>
<keyword evidence="11" id="KW-0418">Kinase</keyword>
<proteinExistence type="predicted"/>
<feature type="transmembrane region" description="Helical" evidence="14">
    <location>
        <begin position="548"/>
        <end position="570"/>
    </location>
</feature>
<evidence type="ECO:0000256" key="4">
    <source>
        <dbReference type="ARBA" id="ARBA00022448"/>
    </source>
</evidence>
<evidence type="ECO:0000256" key="7">
    <source>
        <dbReference type="ARBA" id="ARBA00022597"/>
    </source>
</evidence>
<name>A0ABW4YDC7_9GAMM</name>
<keyword evidence="12 14" id="KW-1133">Transmembrane helix</keyword>
<evidence type="ECO:0000313" key="17">
    <source>
        <dbReference type="EMBL" id="MFD2113679.1"/>
    </source>
</evidence>
<evidence type="ECO:0000256" key="9">
    <source>
        <dbReference type="ARBA" id="ARBA00022683"/>
    </source>
</evidence>
<dbReference type="InterPro" id="IPR003501">
    <property type="entry name" value="PTS_EIIB_2/3"/>
</dbReference>
<keyword evidence="13 14" id="KW-0472">Membrane</keyword>
<evidence type="ECO:0000259" key="15">
    <source>
        <dbReference type="PROSITE" id="PS51099"/>
    </source>
</evidence>
<accession>A0ABW4YDC7</accession>
<feature type="transmembrane region" description="Helical" evidence="14">
    <location>
        <begin position="508"/>
        <end position="528"/>
    </location>
</feature>